<feature type="coiled-coil region" evidence="1">
    <location>
        <begin position="40"/>
        <end position="88"/>
    </location>
</feature>
<feature type="transmembrane region" description="Helical" evidence="3">
    <location>
        <begin position="104"/>
        <end position="126"/>
    </location>
</feature>
<reference evidence="4" key="3">
    <citation type="submission" date="2021-05" db="UniProtKB">
        <authorList>
            <consortium name="EnsemblPlants"/>
        </authorList>
    </citation>
    <scope>IDENTIFICATION</scope>
    <source>
        <strain evidence="4">cv. B73</strain>
    </source>
</reference>
<keyword evidence="3" id="KW-1133">Transmembrane helix</keyword>
<keyword evidence="3" id="KW-0472">Membrane</keyword>
<evidence type="ECO:0000256" key="3">
    <source>
        <dbReference type="SAM" id="Phobius"/>
    </source>
</evidence>
<reference evidence="5" key="1">
    <citation type="journal article" date="2009" name="Science">
        <title>The B73 maize genome: complexity, diversity, and dynamics.</title>
        <authorList>
            <person name="Schnable P.S."/>
            <person name="Ware D."/>
            <person name="Fulton R.S."/>
            <person name="Stein J.C."/>
            <person name="Wei F."/>
            <person name="Pasternak S."/>
            <person name="Liang C."/>
            <person name="Zhang J."/>
            <person name="Fulton L."/>
            <person name="Graves T.A."/>
            <person name="Minx P."/>
            <person name="Reily A.D."/>
            <person name="Courtney L."/>
            <person name="Kruchowski S.S."/>
            <person name="Tomlinson C."/>
            <person name="Strong C."/>
            <person name="Delehaunty K."/>
            <person name="Fronick C."/>
            <person name="Courtney B."/>
            <person name="Rock S.M."/>
            <person name="Belter E."/>
            <person name="Du F."/>
            <person name="Kim K."/>
            <person name="Abbott R.M."/>
            <person name="Cotton M."/>
            <person name="Levy A."/>
            <person name="Marchetto P."/>
            <person name="Ochoa K."/>
            <person name="Jackson S.M."/>
            <person name="Gillam B."/>
            <person name="Chen W."/>
            <person name="Yan L."/>
            <person name="Higginbotham J."/>
            <person name="Cardenas M."/>
            <person name="Waligorski J."/>
            <person name="Applebaum E."/>
            <person name="Phelps L."/>
            <person name="Falcone J."/>
            <person name="Kanchi K."/>
            <person name="Thane T."/>
            <person name="Scimone A."/>
            <person name="Thane N."/>
            <person name="Henke J."/>
            <person name="Wang T."/>
            <person name="Ruppert J."/>
            <person name="Shah N."/>
            <person name="Rotter K."/>
            <person name="Hodges J."/>
            <person name="Ingenthron E."/>
            <person name="Cordes M."/>
            <person name="Kohlberg S."/>
            <person name="Sgro J."/>
            <person name="Delgado B."/>
            <person name="Mead K."/>
            <person name="Chinwalla A."/>
            <person name="Leonard S."/>
            <person name="Crouse K."/>
            <person name="Collura K."/>
            <person name="Kudrna D."/>
            <person name="Currie J."/>
            <person name="He R."/>
            <person name="Angelova A."/>
            <person name="Rajasekar S."/>
            <person name="Mueller T."/>
            <person name="Lomeli R."/>
            <person name="Scara G."/>
            <person name="Ko A."/>
            <person name="Delaney K."/>
            <person name="Wissotski M."/>
            <person name="Lopez G."/>
            <person name="Campos D."/>
            <person name="Braidotti M."/>
            <person name="Ashley E."/>
            <person name="Golser W."/>
            <person name="Kim H."/>
            <person name="Lee S."/>
            <person name="Lin J."/>
            <person name="Dujmic Z."/>
            <person name="Kim W."/>
            <person name="Talag J."/>
            <person name="Zuccolo A."/>
            <person name="Fan C."/>
            <person name="Sebastian A."/>
            <person name="Kramer M."/>
            <person name="Spiegel L."/>
            <person name="Nascimento L."/>
            <person name="Zutavern T."/>
            <person name="Miller B."/>
            <person name="Ambroise C."/>
            <person name="Muller S."/>
            <person name="Spooner W."/>
            <person name="Narechania A."/>
            <person name="Ren L."/>
            <person name="Wei S."/>
            <person name="Kumari S."/>
            <person name="Faga B."/>
            <person name="Levy M.J."/>
            <person name="McMahan L."/>
            <person name="Van Buren P."/>
            <person name="Vaughn M.W."/>
            <person name="Ying K."/>
            <person name="Yeh C.-T."/>
            <person name="Emrich S.J."/>
            <person name="Jia Y."/>
            <person name="Kalyanaraman A."/>
            <person name="Hsia A.-P."/>
            <person name="Barbazuk W.B."/>
            <person name="Baucom R.S."/>
            <person name="Brutnell T.P."/>
            <person name="Carpita N.C."/>
            <person name="Chaparro C."/>
            <person name="Chia J.-M."/>
            <person name="Deragon J.-M."/>
            <person name="Estill J.C."/>
            <person name="Fu Y."/>
            <person name="Jeddeloh J.A."/>
            <person name="Han Y."/>
            <person name="Lee H."/>
            <person name="Li P."/>
            <person name="Lisch D.R."/>
            <person name="Liu S."/>
            <person name="Liu Z."/>
            <person name="Nagel D.H."/>
            <person name="McCann M.C."/>
            <person name="SanMiguel P."/>
            <person name="Myers A.M."/>
            <person name="Nettleton D."/>
            <person name="Nguyen J."/>
            <person name="Penning B.W."/>
            <person name="Ponnala L."/>
            <person name="Schneider K.L."/>
            <person name="Schwartz D.C."/>
            <person name="Sharma A."/>
            <person name="Soderlund C."/>
            <person name="Springer N.M."/>
            <person name="Sun Q."/>
            <person name="Wang H."/>
            <person name="Waterman M."/>
            <person name="Westerman R."/>
            <person name="Wolfgruber T.K."/>
            <person name="Yang L."/>
            <person name="Yu Y."/>
            <person name="Zhang L."/>
            <person name="Zhou S."/>
            <person name="Zhu Q."/>
            <person name="Bennetzen J.L."/>
            <person name="Dawe R.K."/>
            <person name="Jiang J."/>
            <person name="Jiang N."/>
            <person name="Presting G.G."/>
            <person name="Wessler S.R."/>
            <person name="Aluru S."/>
            <person name="Martienssen R.A."/>
            <person name="Clifton S.W."/>
            <person name="McCombie W.R."/>
            <person name="Wing R.A."/>
            <person name="Wilson R.K."/>
        </authorList>
    </citation>
    <scope>NUCLEOTIDE SEQUENCE [LARGE SCALE GENOMIC DNA]</scope>
    <source>
        <strain evidence="5">cv. B73</strain>
    </source>
</reference>
<organism evidence="4 5">
    <name type="scientific">Zea mays</name>
    <name type="common">Maize</name>
    <dbReference type="NCBI Taxonomy" id="4577"/>
    <lineage>
        <taxon>Eukaryota</taxon>
        <taxon>Viridiplantae</taxon>
        <taxon>Streptophyta</taxon>
        <taxon>Embryophyta</taxon>
        <taxon>Tracheophyta</taxon>
        <taxon>Spermatophyta</taxon>
        <taxon>Magnoliopsida</taxon>
        <taxon>Liliopsida</taxon>
        <taxon>Poales</taxon>
        <taxon>Poaceae</taxon>
        <taxon>PACMAD clade</taxon>
        <taxon>Panicoideae</taxon>
        <taxon>Andropogonodae</taxon>
        <taxon>Andropogoneae</taxon>
        <taxon>Tripsacinae</taxon>
        <taxon>Zea</taxon>
    </lineage>
</organism>
<dbReference type="Proteomes" id="UP000007305">
    <property type="component" value="Chromosome 10"/>
</dbReference>
<accession>A0A804RE18</accession>
<evidence type="ECO:0000256" key="1">
    <source>
        <dbReference type="SAM" id="Coils"/>
    </source>
</evidence>
<evidence type="ECO:0000313" key="4">
    <source>
        <dbReference type="EnsemblPlants" id="Zm00001eb410790_P001"/>
    </source>
</evidence>
<keyword evidence="3" id="KW-0812">Transmembrane</keyword>
<dbReference type="InParanoid" id="A0A804RE18"/>
<evidence type="ECO:0000256" key="2">
    <source>
        <dbReference type="SAM" id="MobiDB-lite"/>
    </source>
</evidence>
<dbReference type="Gramene" id="Zm00001eb410790_T001">
    <property type="protein sequence ID" value="Zm00001eb410790_P001"/>
    <property type="gene ID" value="Zm00001eb410790"/>
</dbReference>
<keyword evidence="5" id="KW-1185">Reference proteome</keyword>
<evidence type="ECO:0000313" key="5">
    <source>
        <dbReference type="Proteomes" id="UP000007305"/>
    </source>
</evidence>
<sequence length="251" mass="27766">MRAQLKDLQAWMSRLQACCDDLNTQRSHLHDEKNSVVKSLNVEKDEVAKLRLKIEELENYNGEKDGDIRKLKAALDEKKGKIDTLGKEIELLQLVVAEDQKKGGIWTCLYAATTTMVAAISFIYATRNIQASRTSRFTIHHGRMLADEAFSNGSRYYSPLHLACTTSTPQAPTALPMDPIPSPMADELVRRPIYGVRFGSPYPAICTPRPRVSCKVSEKGGDDGPPPMARRGKDRFARCPGGSASSNPTTT</sequence>
<dbReference type="AlphaFoldDB" id="A0A804RE18"/>
<feature type="region of interest" description="Disordered" evidence="2">
    <location>
        <begin position="212"/>
        <end position="251"/>
    </location>
</feature>
<protein>
    <submittedName>
        <fullName evidence="4">Uncharacterized protein</fullName>
    </submittedName>
</protein>
<dbReference type="EnsemblPlants" id="Zm00001eb410790_T001">
    <property type="protein sequence ID" value="Zm00001eb410790_P001"/>
    <property type="gene ID" value="Zm00001eb410790"/>
</dbReference>
<proteinExistence type="predicted"/>
<reference evidence="4" key="2">
    <citation type="submission" date="2019-07" db="EMBL/GenBank/DDBJ databases">
        <authorList>
            <person name="Seetharam A."/>
            <person name="Woodhouse M."/>
            <person name="Cannon E."/>
        </authorList>
    </citation>
    <scope>NUCLEOTIDE SEQUENCE [LARGE SCALE GENOMIC DNA]</scope>
    <source>
        <strain evidence="4">cv. B73</strain>
    </source>
</reference>
<keyword evidence="1" id="KW-0175">Coiled coil</keyword>
<name>A0A804RE18_MAIZE</name>